<evidence type="ECO:0000256" key="11">
    <source>
        <dbReference type="ARBA" id="ARBA00051814"/>
    </source>
</evidence>
<comment type="catalytic activity">
    <reaction evidence="18">
        <text>L-phenylalanine(out) + L-arginine(in) = L-phenylalanine(in) + L-arginine(out)</text>
        <dbReference type="Rhea" id="RHEA:71067"/>
        <dbReference type="ChEBI" id="CHEBI:32682"/>
        <dbReference type="ChEBI" id="CHEBI:58095"/>
    </reaction>
    <physiologicalReaction direction="left-to-right" evidence="18">
        <dbReference type="Rhea" id="RHEA:71068"/>
    </physiologicalReaction>
</comment>
<comment type="subcellular location">
    <subcellularLocation>
        <location evidence="1">Apical cell membrane</location>
        <topology evidence="1">Multi-pass membrane protein</topology>
    </subcellularLocation>
</comment>
<comment type="similarity">
    <text evidence="2">Belongs to the amino acid-polyamine-organocation (APC) superfamily.</text>
</comment>
<organism evidence="20 21">
    <name type="scientific">Gambusia affinis</name>
    <name type="common">Western mosquitofish</name>
    <name type="synonym">Heterandria affinis</name>
    <dbReference type="NCBI Taxonomy" id="33528"/>
    <lineage>
        <taxon>Eukaryota</taxon>
        <taxon>Metazoa</taxon>
        <taxon>Chordata</taxon>
        <taxon>Craniata</taxon>
        <taxon>Vertebrata</taxon>
        <taxon>Euteleostomi</taxon>
        <taxon>Actinopterygii</taxon>
        <taxon>Neopterygii</taxon>
        <taxon>Teleostei</taxon>
        <taxon>Neoteleostei</taxon>
        <taxon>Acanthomorphata</taxon>
        <taxon>Ovalentaria</taxon>
        <taxon>Atherinomorphae</taxon>
        <taxon>Cyprinodontiformes</taxon>
        <taxon>Poeciliidae</taxon>
        <taxon>Poeciliinae</taxon>
        <taxon>Gambusia</taxon>
    </lineage>
</organism>
<evidence type="ECO:0000256" key="17">
    <source>
        <dbReference type="ARBA" id="ARBA00083296"/>
    </source>
</evidence>
<evidence type="ECO:0000256" key="18">
    <source>
        <dbReference type="ARBA" id="ARBA00093193"/>
    </source>
</evidence>
<evidence type="ECO:0000256" key="19">
    <source>
        <dbReference type="SAM" id="Phobius"/>
    </source>
</evidence>
<keyword evidence="3" id="KW-0813">Transport</keyword>
<keyword evidence="9" id="KW-1015">Disulfide bond</keyword>
<feature type="transmembrane region" description="Helical" evidence="19">
    <location>
        <begin position="155"/>
        <end position="174"/>
    </location>
</feature>
<dbReference type="InterPro" id="IPR002293">
    <property type="entry name" value="AA/rel_permease1"/>
</dbReference>
<evidence type="ECO:0000256" key="15">
    <source>
        <dbReference type="ARBA" id="ARBA00074336"/>
    </source>
</evidence>
<feature type="transmembrane region" description="Helical" evidence="19">
    <location>
        <begin position="354"/>
        <end position="376"/>
    </location>
</feature>
<dbReference type="STRING" id="33528.ENSGAFP00000028953"/>
<reference evidence="20 21" key="1">
    <citation type="journal article" date="2018" name="G3 (Bethesda)">
        <title>A High-Quality Reference Genome for the Invasive Mosquitofish Gambusia affinis Using a Chicago Library.</title>
        <authorList>
            <person name="Hoffberg S.L."/>
            <person name="Troendle N.J."/>
            <person name="Glenn T.C."/>
            <person name="Mahmud O."/>
            <person name="Louha S."/>
            <person name="Chalopin D."/>
            <person name="Bennetzen J.L."/>
            <person name="Mauricio R."/>
        </authorList>
    </citation>
    <scope>NUCLEOTIDE SEQUENCE [LARGE SCALE GENOMIC DNA]</scope>
    <source>
        <strain evidence="20">NE01/NJP1002.9</strain>
        <tissue evidence="20">Muscle</tissue>
    </source>
</reference>
<keyword evidence="6 19" id="KW-0812">Transmembrane</keyword>
<evidence type="ECO:0000256" key="6">
    <source>
        <dbReference type="ARBA" id="ARBA00022692"/>
    </source>
</evidence>
<dbReference type="Proteomes" id="UP000250572">
    <property type="component" value="Unassembled WGS sequence"/>
</dbReference>
<feature type="transmembrane region" description="Helical" evidence="19">
    <location>
        <begin position="82"/>
        <end position="104"/>
    </location>
</feature>
<keyword evidence="7 19" id="KW-1133">Transmembrane helix</keyword>
<protein>
    <recommendedName>
        <fullName evidence="15">b(0,+)-type amino acid transporter 1</fullName>
    </recommendedName>
    <alternativeName>
        <fullName evidence="16">Glycoprotein-associated amino acid transporter b0,+AT1</fullName>
    </alternativeName>
    <alternativeName>
        <fullName evidence="17">Solute carrier family 7 member 9</fullName>
    </alternativeName>
</protein>
<feature type="transmembrane region" description="Helical" evidence="19">
    <location>
        <begin position="283"/>
        <end position="309"/>
    </location>
</feature>
<dbReference type="FunFam" id="1.20.1740.10:FF:000015">
    <property type="entry name" value="B(0,+)-type amino acid transporter 1"/>
    <property type="match status" value="1"/>
</dbReference>
<keyword evidence="8 19" id="KW-0472">Membrane</keyword>
<evidence type="ECO:0000256" key="1">
    <source>
        <dbReference type="ARBA" id="ARBA00004424"/>
    </source>
</evidence>
<comment type="caution">
    <text evidence="20">The sequence shown here is derived from an EMBL/GenBank/DDBJ whole genome shotgun (WGS) entry which is preliminary data.</text>
</comment>
<proteinExistence type="inferred from homology"/>
<sequence length="464" mass="50230">MEQVIGLVGGVAMVSGTMIGSGIFMSPQFVLAYVGSPGASLVIWALSGAVALFAALSYTELGTILPESGGEFIYILRIYGSFPAFFAAVTFILVVKPFSIAAMSISVAEYAMAPFYSGCQPPQLAVKCTAAAAILVVSTLNILNARIAVRVQVIFLVAKVLTLAVIVVGGMVHVRKSSDVFMENLKVGNSFKETHYSVSALGMAFYQGLWSYAGWYNLNYVTEELKRPEVNLPRALVIAISLVTGLYLLVNVSYLTVMTPKELMSSTAVAVTWGNKVLGSWGWIMSLAAALSAFGSLNGTFFSGGRVCFVAAREGHMPDILSMAHVHRLTPSPALIFTTAISLVVLIPGDFQSIVNYFSFTAWFFYGVTLSGLIYLKIKKPELPRPYSVPIVLPILILLVAIFLVLAPIIDQPQIEYLYVALFILSGAIVYVPFIHFKLCPGMFDKVTTFLQLFLEVAPAEKNL</sequence>
<evidence type="ECO:0000256" key="14">
    <source>
        <dbReference type="ARBA" id="ARBA00052732"/>
    </source>
</evidence>
<dbReference type="GO" id="GO:0016324">
    <property type="term" value="C:apical plasma membrane"/>
    <property type="evidence" value="ECO:0007669"/>
    <property type="project" value="UniProtKB-SubCell"/>
</dbReference>
<dbReference type="GO" id="GO:0015179">
    <property type="term" value="F:L-amino acid transmembrane transporter activity"/>
    <property type="evidence" value="ECO:0007669"/>
    <property type="project" value="TreeGrafter"/>
</dbReference>
<dbReference type="PIRSF" id="PIRSF006060">
    <property type="entry name" value="AA_transporter"/>
    <property type="match status" value="1"/>
</dbReference>
<evidence type="ECO:0000256" key="9">
    <source>
        <dbReference type="ARBA" id="ARBA00023157"/>
    </source>
</evidence>
<evidence type="ECO:0000256" key="12">
    <source>
        <dbReference type="ARBA" id="ARBA00051835"/>
    </source>
</evidence>
<feature type="transmembrane region" description="Helical" evidence="19">
    <location>
        <begin position="388"/>
        <end position="410"/>
    </location>
</feature>
<evidence type="ECO:0000313" key="20">
    <source>
        <dbReference type="EMBL" id="PWA16233.1"/>
    </source>
</evidence>
<evidence type="ECO:0000256" key="4">
    <source>
        <dbReference type="ARBA" id="ARBA00022475"/>
    </source>
</evidence>
<comment type="catalytic activity">
    <reaction evidence="14">
        <text>L-leucine(out) + L-arginine(in) = L-leucine(in) + L-arginine(out)</text>
        <dbReference type="Rhea" id="RHEA:71059"/>
        <dbReference type="ChEBI" id="CHEBI:32682"/>
        <dbReference type="ChEBI" id="CHEBI:57427"/>
    </reaction>
    <physiologicalReaction direction="left-to-right" evidence="14">
        <dbReference type="Rhea" id="RHEA:71060"/>
    </physiologicalReaction>
</comment>
<comment type="catalytic activity">
    <reaction evidence="12">
        <text>L-histidine(out) + L-arginine(in) = L-histidine(in) + L-arginine(out)</text>
        <dbReference type="Rhea" id="RHEA:71063"/>
        <dbReference type="ChEBI" id="CHEBI:32682"/>
        <dbReference type="ChEBI" id="CHEBI:57595"/>
    </reaction>
    <physiologicalReaction direction="left-to-right" evidence="12">
        <dbReference type="Rhea" id="RHEA:71064"/>
    </physiologicalReaction>
</comment>
<comment type="catalytic activity">
    <reaction evidence="11">
        <text>L-cystine(out) + L-arginine(in) = L-cystine(in) + L-arginine(out)</text>
        <dbReference type="Rhea" id="RHEA:71075"/>
        <dbReference type="ChEBI" id="CHEBI:32682"/>
        <dbReference type="ChEBI" id="CHEBI:35491"/>
    </reaction>
    <physiologicalReaction direction="left-to-right" evidence="11">
        <dbReference type="Rhea" id="RHEA:71076"/>
    </physiologicalReaction>
</comment>
<evidence type="ECO:0000256" key="3">
    <source>
        <dbReference type="ARBA" id="ARBA00022448"/>
    </source>
</evidence>
<evidence type="ECO:0000256" key="2">
    <source>
        <dbReference type="ARBA" id="ARBA00009523"/>
    </source>
</evidence>
<evidence type="ECO:0000256" key="5">
    <source>
        <dbReference type="ARBA" id="ARBA00022553"/>
    </source>
</evidence>
<evidence type="ECO:0000256" key="13">
    <source>
        <dbReference type="ARBA" id="ARBA00052179"/>
    </source>
</evidence>
<dbReference type="Pfam" id="PF13520">
    <property type="entry name" value="AA_permease_2"/>
    <property type="match status" value="1"/>
</dbReference>
<accession>A0A315UXD5</accession>
<evidence type="ECO:0000256" key="10">
    <source>
        <dbReference type="ARBA" id="ARBA00051323"/>
    </source>
</evidence>
<evidence type="ECO:0000256" key="16">
    <source>
        <dbReference type="ARBA" id="ARBA00079910"/>
    </source>
</evidence>
<evidence type="ECO:0000313" key="21">
    <source>
        <dbReference type="Proteomes" id="UP000250572"/>
    </source>
</evidence>
<dbReference type="PANTHER" id="PTHR11785">
    <property type="entry name" value="AMINO ACID TRANSPORTER"/>
    <property type="match status" value="1"/>
</dbReference>
<evidence type="ECO:0000256" key="8">
    <source>
        <dbReference type="ARBA" id="ARBA00023136"/>
    </source>
</evidence>
<keyword evidence="21" id="KW-1185">Reference proteome</keyword>
<comment type="catalytic activity">
    <reaction evidence="10">
        <text>L-lysine(out) + L-arginine(in) = L-lysine(in) + L-arginine(out)</text>
        <dbReference type="Rhea" id="RHEA:70827"/>
        <dbReference type="ChEBI" id="CHEBI:32551"/>
        <dbReference type="ChEBI" id="CHEBI:32682"/>
    </reaction>
    <physiologicalReaction direction="left-to-right" evidence="10">
        <dbReference type="Rhea" id="RHEA:70828"/>
    </physiologicalReaction>
</comment>
<feature type="transmembrane region" description="Helical" evidence="19">
    <location>
        <begin position="236"/>
        <end position="257"/>
    </location>
</feature>
<dbReference type="InterPro" id="IPR050598">
    <property type="entry name" value="AminoAcid_Transporter"/>
</dbReference>
<comment type="catalytic activity">
    <reaction evidence="13">
        <text>L-cysteine(out) + L-arginine(in) = L-cysteine(in) + L-arginine(out)</text>
        <dbReference type="Rhea" id="RHEA:71071"/>
        <dbReference type="ChEBI" id="CHEBI:32682"/>
        <dbReference type="ChEBI" id="CHEBI:35235"/>
    </reaction>
    <physiologicalReaction direction="left-to-right" evidence="13">
        <dbReference type="Rhea" id="RHEA:71072"/>
    </physiologicalReaction>
</comment>
<dbReference type="AlphaFoldDB" id="A0A315UXD5"/>
<name>A0A315UXD5_GAMAF</name>
<feature type="transmembrane region" description="Helical" evidence="19">
    <location>
        <begin position="329"/>
        <end position="348"/>
    </location>
</feature>
<feature type="transmembrane region" description="Helical" evidence="19">
    <location>
        <begin position="194"/>
        <end position="215"/>
    </location>
</feature>
<keyword evidence="5" id="KW-0597">Phosphoprotein</keyword>
<evidence type="ECO:0000256" key="7">
    <source>
        <dbReference type="ARBA" id="ARBA00022989"/>
    </source>
</evidence>
<dbReference type="EMBL" id="NHOQ01002481">
    <property type="protein sequence ID" value="PWA16233.1"/>
    <property type="molecule type" value="Genomic_DNA"/>
</dbReference>
<feature type="transmembrane region" description="Helical" evidence="19">
    <location>
        <begin position="42"/>
        <end position="61"/>
    </location>
</feature>
<dbReference type="PANTHER" id="PTHR11785:SF340">
    <property type="entry name" value="AROMATIC-PREFERRING AMINO ACID TRANSPORTER"/>
    <property type="match status" value="1"/>
</dbReference>
<dbReference type="Gene3D" id="1.20.1740.10">
    <property type="entry name" value="Amino acid/polyamine transporter I"/>
    <property type="match status" value="1"/>
</dbReference>
<keyword evidence="4" id="KW-1003">Cell membrane</keyword>
<gene>
    <name evidence="20" type="ORF">CCH79_00004722</name>
</gene>
<feature type="transmembrane region" description="Helical" evidence="19">
    <location>
        <begin position="124"/>
        <end position="143"/>
    </location>
</feature>
<feature type="transmembrane region" description="Helical" evidence="19">
    <location>
        <begin position="416"/>
        <end position="437"/>
    </location>
</feature>